<proteinExistence type="inferred from homology"/>
<dbReference type="InterPro" id="IPR049326">
    <property type="entry name" value="Rhodopsin_dom_fungi"/>
</dbReference>
<keyword evidence="10 15" id="KW-0472">Membrane</keyword>
<feature type="transmembrane region" description="Helical" evidence="15">
    <location>
        <begin position="338"/>
        <end position="360"/>
    </location>
</feature>
<evidence type="ECO:0000256" key="4">
    <source>
        <dbReference type="ARBA" id="ARBA00010031"/>
    </source>
</evidence>
<keyword evidence="9 15" id="KW-1133">Transmembrane helix</keyword>
<dbReference type="PANTHER" id="PTHR33048:SF160">
    <property type="entry name" value="SAT4 FAMILY MEMBRANE PROTEIN"/>
    <property type="match status" value="1"/>
</dbReference>
<evidence type="ECO:0000256" key="12">
    <source>
        <dbReference type="ARBA" id="ARBA00023288"/>
    </source>
</evidence>
<dbReference type="Pfam" id="PF20684">
    <property type="entry name" value="Fung_rhodopsin"/>
    <property type="match status" value="1"/>
</dbReference>
<comment type="caution">
    <text evidence="18">The sequence shown here is derived from an EMBL/GenBank/DDBJ whole genome shotgun (WGS) entry which is preliminary data.</text>
</comment>
<feature type="domain" description="CFEM" evidence="17">
    <location>
        <begin position="32"/>
        <end position="96"/>
    </location>
</feature>
<feature type="chain" id="PRO_5046854353" evidence="16">
    <location>
        <begin position="19"/>
        <end position="463"/>
    </location>
</feature>
<feature type="region of interest" description="Disordered" evidence="14">
    <location>
        <begin position="384"/>
        <end position="463"/>
    </location>
</feature>
<feature type="transmembrane region" description="Helical" evidence="15">
    <location>
        <begin position="297"/>
        <end position="318"/>
    </location>
</feature>
<dbReference type="Proteomes" id="UP001629113">
    <property type="component" value="Unassembled WGS sequence"/>
</dbReference>
<evidence type="ECO:0000256" key="10">
    <source>
        <dbReference type="ARBA" id="ARBA00023136"/>
    </source>
</evidence>
<keyword evidence="7 15" id="KW-0812">Transmembrane</keyword>
<feature type="transmembrane region" description="Helical" evidence="15">
    <location>
        <begin position="139"/>
        <end position="161"/>
    </location>
</feature>
<keyword evidence="6" id="KW-0325">Glycoprotein</keyword>
<keyword evidence="8 16" id="KW-0732">Signal</keyword>
<dbReference type="InterPro" id="IPR052337">
    <property type="entry name" value="SAT4-like"/>
</dbReference>
<feature type="signal peptide" evidence="16">
    <location>
        <begin position="1"/>
        <end position="18"/>
    </location>
</feature>
<feature type="compositionally biased region" description="Polar residues" evidence="14">
    <location>
        <begin position="431"/>
        <end position="450"/>
    </location>
</feature>
<evidence type="ECO:0000256" key="13">
    <source>
        <dbReference type="ARBA" id="ARBA00038359"/>
    </source>
</evidence>
<keyword evidence="6" id="KW-0336">GPI-anchor</keyword>
<comment type="similarity">
    <text evidence="13">Belongs to the SAT4 family.</text>
</comment>
<accession>A0ABR4PV72</accession>
<evidence type="ECO:0000256" key="9">
    <source>
        <dbReference type="ARBA" id="ARBA00022989"/>
    </source>
</evidence>
<feature type="compositionally biased region" description="Low complexity" evidence="14">
    <location>
        <begin position="400"/>
        <end position="415"/>
    </location>
</feature>
<feature type="transmembrane region" description="Helical" evidence="15">
    <location>
        <begin position="106"/>
        <end position="127"/>
    </location>
</feature>
<reference evidence="18 19" key="1">
    <citation type="submission" date="2024-06" db="EMBL/GenBank/DDBJ databases">
        <title>Complete genome of Phlyctema vagabunda strain 19-DSS-EL-015.</title>
        <authorList>
            <person name="Fiorenzani C."/>
        </authorList>
    </citation>
    <scope>NUCLEOTIDE SEQUENCE [LARGE SCALE GENOMIC DNA]</scope>
    <source>
        <strain evidence="18 19">19-DSS-EL-015</strain>
    </source>
</reference>
<feature type="transmembrane region" description="Helical" evidence="15">
    <location>
        <begin position="181"/>
        <end position="206"/>
    </location>
</feature>
<evidence type="ECO:0000256" key="3">
    <source>
        <dbReference type="ARBA" id="ARBA00004613"/>
    </source>
</evidence>
<evidence type="ECO:0000256" key="11">
    <source>
        <dbReference type="ARBA" id="ARBA00023157"/>
    </source>
</evidence>
<feature type="compositionally biased region" description="Polar residues" evidence="14">
    <location>
        <begin position="390"/>
        <end position="399"/>
    </location>
</feature>
<feature type="compositionally biased region" description="Basic and acidic residues" evidence="14">
    <location>
        <begin position="417"/>
        <end position="430"/>
    </location>
</feature>
<comment type="similarity">
    <text evidence="4">Belongs to the RBT5 family.</text>
</comment>
<comment type="subcellular location">
    <subcellularLocation>
        <location evidence="2">Membrane</location>
        <topology evidence="2">Lipid-anchor</topology>
        <topology evidence="2">GPI-anchor</topology>
    </subcellularLocation>
    <subcellularLocation>
        <location evidence="1">Membrane</location>
        <topology evidence="1">Multi-pass membrane protein</topology>
    </subcellularLocation>
    <subcellularLocation>
        <location evidence="3">Secreted</location>
    </subcellularLocation>
</comment>
<keyword evidence="12" id="KW-0449">Lipoprotein</keyword>
<evidence type="ECO:0000256" key="2">
    <source>
        <dbReference type="ARBA" id="ARBA00004589"/>
    </source>
</evidence>
<dbReference type="PANTHER" id="PTHR33048">
    <property type="entry name" value="PTH11-LIKE INTEGRAL MEMBRANE PROTEIN (AFU_ORTHOLOGUE AFUA_5G11245)"/>
    <property type="match status" value="1"/>
</dbReference>
<name>A0ABR4PV72_9HELO</name>
<dbReference type="EMBL" id="JBFCZG010000001">
    <property type="protein sequence ID" value="KAL3427262.1"/>
    <property type="molecule type" value="Genomic_DNA"/>
</dbReference>
<sequence length="463" mass="50380">MRTTILICILSLVTIVIANTSPTTNLTLISEELSKISSCGLRCLTNVIPAGGCALTDYTCICSNKRIQDHAASWMQANCTLAESLQLSRTNAAICQIPYETKLPMLITMTIICSTLAWGSIIARLATRFILHQKYGLDDLFIALTLVAGIAFTALGICAFHKGFGSHVWTLSVEDAEKDQYWFYILEILYIIHVGLIKLSLVFLYLRIFSSSKSFRLSCYLTVAFVACYIVAFTLISVFQCRPISYAWDKYTQKGQCINFATMSWWNAGVSILQDFIIVLLPCREVWQLHMSLQRKLAICCMFGVGSFSIAMSLARLTALSDFGVTGDPTWDNVPATFWSTLEVSAAAICANMSVLRAGVMACYQRLTKKGAAGASSSMSDYHLSKAGHETSTGTKTQLSTAPATTGADASAGTDVEMGKLEFGVEKQEVVHSSTRSLSDTNPDSQSGVSDSAELIGRKPGEG</sequence>
<evidence type="ECO:0000256" key="15">
    <source>
        <dbReference type="SAM" id="Phobius"/>
    </source>
</evidence>
<protein>
    <submittedName>
        <fullName evidence="18">CFEM domain-containing protein</fullName>
    </submittedName>
</protein>
<gene>
    <name evidence="18" type="ORF">PVAG01_00771</name>
</gene>
<evidence type="ECO:0000256" key="1">
    <source>
        <dbReference type="ARBA" id="ARBA00004141"/>
    </source>
</evidence>
<dbReference type="SMART" id="SM00747">
    <property type="entry name" value="CFEM"/>
    <property type="match status" value="1"/>
</dbReference>
<evidence type="ECO:0000256" key="14">
    <source>
        <dbReference type="SAM" id="MobiDB-lite"/>
    </source>
</evidence>
<keyword evidence="5" id="KW-0964">Secreted</keyword>
<keyword evidence="11" id="KW-1015">Disulfide bond</keyword>
<evidence type="ECO:0000313" key="19">
    <source>
        <dbReference type="Proteomes" id="UP001629113"/>
    </source>
</evidence>
<evidence type="ECO:0000259" key="17">
    <source>
        <dbReference type="SMART" id="SM00747"/>
    </source>
</evidence>
<evidence type="ECO:0000256" key="6">
    <source>
        <dbReference type="ARBA" id="ARBA00022622"/>
    </source>
</evidence>
<dbReference type="Pfam" id="PF05730">
    <property type="entry name" value="CFEM"/>
    <property type="match status" value="1"/>
</dbReference>
<feature type="transmembrane region" description="Helical" evidence="15">
    <location>
        <begin position="260"/>
        <end position="281"/>
    </location>
</feature>
<feature type="transmembrane region" description="Helical" evidence="15">
    <location>
        <begin position="218"/>
        <end position="240"/>
    </location>
</feature>
<dbReference type="InterPro" id="IPR008427">
    <property type="entry name" value="Extracellular_membr_CFEM_dom"/>
</dbReference>
<evidence type="ECO:0000256" key="5">
    <source>
        <dbReference type="ARBA" id="ARBA00022525"/>
    </source>
</evidence>
<evidence type="ECO:0000313" key="18">
    <source>
        <dbReference type="EMBL" id="KAL3427262.1"/>
    </source>
</evidence>
<evidence type="ECO:0000256" key="16">
    <source>
        <dbReference type="SAM" id="SignalP"/>
    </source>
</evidence>
<evidence type="ECO:0000256" key="7">
    <source>
        <dbReference type="ARBA" id="ARBA00022692"/>
    </source>
</evidence>
<keyword evidence="19" id="KW-1185">Reference proteome</keyword>
<organism evidence="18 19">
    <name type="scientific">Phlyctema vagabunda</name>
    <dbReference type="NCBI Taxonomy" id="108571"/>
    <lineage>
        <taxon>Eukaryota</taxon>
        <taxon>Fungi</taxon>
        <taxon>Dikarya</taxon>
        <taxon>Ascomycota</taxon>
        <taxon>Pezizomycotina</taxon>
        <taxon>Leotiomycetes</taxon>
        <taxon>Helotiales</taxon>
        <taxon>Dermateaceae</taxon>
        <taxon>Phlyctema</taxon>
    </lineage>
</organism>
<evidence type="ECO:0000256" key="8">
    <source>
        <dbReference type="ARBA" id="ARBA00022729"/>
    </source>
</evidence>